<name>A0A507R5E3_MONPU</name>
<dbReference type="GO" id="GO:0005634">
    <property type="term" value="C:nucleus"/>
    <property type="evidence" value="ECO:0007669"/>
    <property type="project" value="TreeGrafter"/>
</dbReference>
<keyword evidence="4" id="KW-1185">Reference proteome</keyword>
<dbReference type="AlphaFoldDB" id="A0A507R5E3"/>
<evidence type="ECO:0000313" key="3">
    <source>
        <dbReference type="EMBL" id="TQB76720.1"/>
    </source>
</evidence>
<dbReference type="InterPro" id="IPR018870">
    <property type="entry name" value="Tti2"/>
</dbReference>
<dbReference type="SUPFAM" id="SSF48371">
    <property type="entry name" value="ARM repeat"/>
    <property type="match status" value="1"/>
</dbReference>
<dbReference type="Proteomes" id="UP000319663">
    <property type="component" value="Unassembled WGS sequence"/>
</dbReference>
<accession>A0A507R5E3</accession>
<reference evidence="3 4" key="1">
    <citation type="submission" date="2019-06" db="EMBL/GenBank/DDBJ databases">
        <title>Wine fermentation using esterase from Monascus purpureus.</title>
        <authorList>
            <person name="Geng C."/>
            <person name="Zhang Y."/>
        </authorList>
    </citation>
    <scope>NUCLEOTIDE SEQUENCE [LARGE SCALE GENOMIC DNA]</scope>
    <source>
        <strain evidence="3">HQ1</strain>
    </source>
</reference>
<dbReference type="STRING" id="5098.A0A507R5E3"/>
<dbReference type="PANTHER" id="PTHR32226:SF2">
    <property type="entry name" value="TELO2-INTERACTING PROTEIN 2"/>
    <property type="match status" value="1"/>
</dbReference>
<proteinExistence type="inferred from homology"/>
<dbReference type="EMBL" id="VIFY01000007">
    <property type="protein sequence ID" value="TQB76720.1"/>
    <property type="molecule type" value="Genomic_DNA"/>
</dbReference>
<comment type="similarity">
    <text evidence="1">Belongs to the TTI2 family.</text>
</comment>
<comment type="caution">
    <text evidence="3">The sequence shown here is derived from an EMBL/GenBank/DDBJ whole genome shotgun (WGS) entry which is preliminary data.</text>
</comment>
<evidence type="ECO:0000256" key="1">
    <source>
        <dbReference type="ARBA" id="ARBA00034736"/>
    </source>
</evidence>
<dbReference type="Pfam" id="PF10521">
    <property type="entry name" value="Tti2"/>
    <property type="match status" value="1"/>
</dbReference>
<protein>
    <submittedName>
        <fullName evidence="3">Uncharacterized protein</fullName>
    </submittedName>
</protein>
<dbReference type="InterPro" id="IPR016024">
    <property type="entry name" value="ARM-type_fold"/>
</dbReference>
<dbReference type="PANTHER" id="PTHR32226">
    <property type="entry name" value="TELO2-INTERACTING PROTEIN 2"/>
    <property type="match status" value="1"/>
</dbReference>
<evidence type="ECO:0000313" key="4">
    <source>
        <dbReference type="Proteomes" id="UP000319663"/>
    </source>
</evidence>
<evidence type="ECO:0000256" key="2">
    <source>
        <dbReference type="SAM" id="MobiDB-lite"/>
    </source>
</evidence>
<dbReference type="GO" id="GO:0005829">
    <property type="term" value="C:cytosol"/>
    <property type="evidence" value="ECO:0007669"/>
    <property type="project" value="TreeGrafter"/>
</dbReference>
<feature type="region of interest" description="Disordered" evidence="2">
    <location>
        <begin position="1"/>
        <end position="24"/>
    </location>
</feature>
<sequence>MGDLRRAAREHLKRPDLDANPEFDPTDIAIPGGLDLLRQELSSKGNTNHLETCENLLVVQGYLKAWGSRSLSEDDKNAANDLYDWAAAIALPSSLFAESESLSGLLPIQRAFNAPDIIVALASFTSEKDAWVTKESFAKSTTVLQAYITERRLENDPSLWSMIEYILKNRIKPLFSKTRNPAITAAGRKNFHPIPLPRFDMSVLDPETKPWKVSDVYATTVFSWIIMQYLPTDRDHLEAHFPLLVPPILALIDDESLPFKAHGCSLLSQFLIPIRESGSDILRRSNLSSVFEEAVTPCLLSLPTITPEDDSLQLLGVAYPALLSLLKTSYGYPSYKLPHPSSRHQQLSKDKQKYTDSVTKVLRFNLIPSFHHISSTNPASVSSFASFPFPRLSAFLVEQITIAVNELQIHTTKYLQELIPLLYSTLSSPFGTAYPLLLLAATTATCAVILNAHPRVWRWRGELLGGACSCWLQVSEEEKRIAEQAARGEEAQPDRSGSQGLVKLRMQLRSLVYLLKFTLLNPIPVQGQLDAGQLDAKEKIQKELQELVHADDDLRDLLFFEIGPDDANKFF</sequence>
<dbReference type="GO" id="GO:0110078">
    <property type="term" value="C:TTT Hsp90 cochaperone complex"/>
    <property type="evidence" value="ECO:0007669"/>
    <property type="project" value="InterPro"/>
</dbReference>
<organism evidence="3 4">
    <name type="scientific">Monascus purpureus</name>
    <name type="common">Red mold</name>
    <name type="synonym">Monascus anka</name>
    <dbReference type="NCBI Taxonomy" id="5098"/>
    <lineage>
        <taxon>Eukaryota</taxon>
        <taxon>Fungi</taxon>
        <taxon>Dikarya</taxon>
        <taxon>Ascomycota</taxon>
        <taxon>Pezizomycotina</taxon>
        <taxon>Eurotiomycetes</taxon>
        <taxon>Eurotiomycetidae</taxon>
        <taxon>Eurotiales</taxon>
        <taxon>Aspergillaceae</taxon>
        <taxon>Monascus</taxon>
    </lineage>
</organism>
<feature type="compositionally biased region" description="Basic and acidic residues" evidence="2">
    <location>
        <begin position="1"/>
        <end position="17"/>
    </location>
</feature>
<gene>
    <name evidence="3" type="ORF">MPDQ_007115</name>
</gene>